<dbReference type="Gene3D" id="3.30.420.40">
    <property type="match status" value="2"/>
</dbReference>
<comment type="catalytic activity">
    <reaction evidence="6 7">
        <text>L-threonylcarbamoyladenylate + adenosine(37) in tRNA = N(6)-L-threonylcarbamoyladenosine(37) in tRNA + AMP + H(+)</text>
        <dbReference type="Rhea" id="RHEA:37059"/>
        <dbReference type="Rhea" id="RHEA-COMP:10162"/>
        <dbReference type="Rhea" id="RHEA-COMP:10163"/>
        <dbReference type="ChEBI" id="CHEBI:15378"/>
        <dbReference type="ChEBI" id="CHEBI:73682"/>
        <dbReference type="ChEBI" id="CHEBI:74411"/>
        <dbReference type="ChEBI" id="CHEBI:74418"/>
        <dbReference type="ChEBI" id="CHEBI:456215"/>
        <dbReference type="EC" id="2.3.1.234"/>
    </reaction>
</comment>
<dbReference type="InterPro" id="IPR017861">
    <property type="entry name" value="KAE1/TsaD"/>
</dbReference>
<evidence type="ECO:0000259" key="8">
    <source>
        <dbReference type="Pfam" id="PF00814"/>
    </source>
</evidence>
<evidence type="ECO:0000256" key="5">
    <source>
        <dbReference type="ARBA" id="ARBA00023315"/>
    </source>
</evidence>
<comment type="cofactor">
    <cofactor evidence="7">
        <name>a divalent metal cation</name>
        <dbReference type="ChEBI" id="CHEBI:60240"/>
    </cofactor>
    <text evidence="7">Binds 1 divalent metal cation per subunit.</text>
</comment>
<dbReference type="InterPro" id="IPR017860">
    <property type="entry name" value="Peptidase_M22_CS"/>
</dbReference>
<keyword evidence="5 7" id="KW-0012">Acyltransferase</keyword>
<name>A0A6A6F353_9PEZI</name>
<organism evidence="9 10">
    <name type="scientific">Cercospora zeae-maydis SCOH1-5</name>
    <dbReference type="NCBI Taxonomy" id="717836"/>
    <lineage>
        <taxon>Eukaryota</taxon>
        <taxon>Fungi</taxon>
        <taxon>Dikarya</taxon>
        <taxon>Ascomycota</taxon>
        <taxon>Pezizomycotina</taxon>
        <taxon>Dothideomycetes</taxon>
        <taxon>Dothideomycetidae</taxon>
        <taxon>Mycosphaerellales</taxon>
        <taxon>Mycosphaerellaceae</taxon>
        <taxon>Cercospora</taxon>
    </lineage>
</organism>
<dbReference type="Proteomes" id="UP000799539">
    <property type="component" value="Unassembled WGS sequence"/>
</dbReference>
<dbReference type="HAMAP" id="MF_01445">
    <property type="entry name" value="TsaD"/>
    <property type="match status" value="1"/>
</dbReference>
<evidence type="ECO:0000313" key="10">
    <source>
        <dbReference type="Proteomes" id="UP000799539"/>
    </source>
</evidence>
<dbReference type="InterPro" id="IPR022450">
    <property type="entry name" value="TsaD"/>
</dbReference>
<comment type="similarity">
    <text evidence="7">Belongs to the KAE1 / TsaD family.</text>
</comment>
<evidence type="ECO:0000313" key="9">
    <source>
        <dbReference type="EMBL" id="KAF2207883.1"/>
    </source>
</evidence>
<keyword evidence="4 7" id="KW-0479">Metal-binding</keyword>
<protein>
    <recommendedName>
        <fullName evidence="1">N(6)-L-threonylcarbamoyladenine synthase</fullName>
        <ecNumber evidence="1">2.3.1.234</ecNumber>
    </recommendedName>
</protein>
<keyword evidence="3 7" id="KW-0819">tRNA processing</keyword>
<dbReference type="EC" id="2.3.1.234" evidence="1"/>
<reference evidence="9" key="1">
    <citation type="journal article" date="2020" name="Stud. Mycol.">
        <title>101 Dothideomycetes genomes: a test case for predicting lifestyles and emergence of pathogens.</title>
        <authorList>
            <person name="Haridas S."/>
            <person name="Albert R."/>
            <person name="Binder M."/>
            <person name="Bloem J."/>
            <person name="Labutti K."/>
            <person name="Salamov A."/>
            <person name="Andreopoulos B."/>
            <person name="Baker S."/>
            <person name="Barry K."/>
            <person name="Bills G."/>
            <person name="Bluhm B."/>
            <person name="Cannon C."/>
            <person name="Castanera R."/>
            <person name="Culley D."/>
            <person name="Daum C."/>
            <person name="Ezra D."/>
            <person name="Gonzalez J."/>
            <person name="Henrissat B."/>
            <person name="Kuo A."/>
            <person name="Liang C."/>
            <person name="Lipzen A."/>
            <person name="Lutzoni F."/>
            <person name="Magnuson J."/>
            <person name="Mondo S."/>
            <person name="Nolan M."/>
            <person name="Ohm R."/>
            <person name="Pangilinan J."/>
            <person name="Park H.-J."/>
            <person name="Ramirez L."/>
            <person name="Alfaro M."/>
            <person name="Sun H."/>
            <person name="Tritt A."/>
            <person name="Yoshinaga Y."/>
            <person name="Zwiers L.-H."/>
            <person name="Turgeon B."/>
            <person name="Goodwin S."/>
            <person name="Spatafora J."/>
            <person name="Crous P."/>
            <person name="Grigoriev I."/>
        </authorList>
    </citation>
    <scope>NUCLEOTIDE SEQUENCE</scope>
    <source>
        <strain evidence="9">SCOH1-5</strain>
    </source>
</reference>
<dbReference type="GO" id="GO:0046872">
    <property type="term" value="F:metal ion binding"/>
    <property type="evidence" value="ECO:0007669"/>
    <property type="project" value="UniProtKB-KW"/>
</dbReference>
<evidence type="ECO:0000256" key="6">
    <source>
        <dbReference type="ARBA" id="ARBA00048117"/>
    </source>
</evidence>
<dbReference type="PROSITE" id="PS01016">
    <property type="entry name" value="GLYCOPROTEASE"/>
    <property type="match status" value="1"/>
</dbReference>
<gene>
    <name evidence="9" type="ORF">CERZMDRAFT_50080</name>
</gene>
<evidence type="ECO:0000256" key="7">
    <source>
        <dbReference type="HAMAP-Rule" id="MF_03179"/>
    </source>
</evidence>
<evidence type="ECO:0000256" key="2">
    <source>
        <dbReference type="ARBA" id="ARBA00022679"/>
    </source>
</evidence>
<keyword evidence="7" id="KW-0496">Mitochondrion</keyword>
<dbReference type="InterPro" id="IPR043129">
    <property type="entry name" value="ATPase_NBD"/>
</dbReference>
<dbReference type="GO" id="GO:0061711">
    <property type="term" value="F:tRNA N(6)-L-threonylcarbamoyladenine synthase activity"/>
    <property type="evidence" value="ECO:0007669"/>
    <property type="project" value="UniProtKB-EC"/>
</dbReference>
<comment type="function">
    <text evidence="7">Required for the formation of a threonylcarbamoyl group on adenosine at position 37 (t(6)A37) in mitochondrial tRNAs that read codons beginning with adenine. Probably involved in the transfer of the threonylcarbamoyl moiety of threonylcarbamoyl-AMP (TC-AMP) to the N6 group of A37. Involved in mitochondrial genome maintenance.</text>
</comment>
<dbReference type="PANTHER" id="PTHR11735">
    <property type="entry name" value="TRNA N6-ADENOSINE THREONYLCARBAMOYLTRANSFERASE"/>
    <property type="match status" value="1"/>
</dbReference>
<dbReference type="PRINTS" id="PR00789">
    <property type="entry name" value="OSIALOPTASE"/>
</dbReference>
<dbReference type="InterPro" id="IPR000905">
    <property type="entry name" value="Gcp-like_dom"/>
</dbReference>
<evidence type="ECO:0000256" key="4">
    <source>
        <dbReference type="ARBA" id="ARBA00022723"/>
    </source>
</evidence>
<evidence type="ECO:0000256" key="3">
    <source>
        <dbReference type="ARBA" id="ARBA00022694"/>
    </source>
</evidence>
<keyword evidence="2 7" id="KW-0808">Transferase</keyword>
<dbReference type="PANTHER" id="PTHR11735:SF6">
    <property type="entry name" value="TRNA N6-ADENOSINE THREONYLCARBAMOYLTRANSFERASE, MITOCHONDRIAL"/>
    <property type="match status" value="1"/>
</dbReference>
<sequence length="430" mass="47666">MLSPARCLAHRRRLWNSRRHLTTLAIESSCDDTSVAVLEQSPRALNVHFHEKITANNDAHHGIHPLVALHSHRAHLALLVEKALSASPRRPDFVAATRGPGMRSNLATGLDTAKGLALGLGVPFLGVHHMQAHALTPRLVHAMETPLMAPEPAFPFLTILVSGGHTMLVDSCALTEHSVLAETGDIALGDCLDKAARAILPSDLLRAPYGKALEEFAFPHGPESYDYEPPARRQEELECRPTEWHWALRPPFAESKGGVKTSRRMAFSFAGLLTSVQRFLAHRVSSEGQLTTEVRNEEEISIDERRHMARELQRVVFEHVASRLLLHLSSRNAKPINTVVVSGGVASNNFMRTVMRRMLDVRGYTHIQLDFPPISLCTDNALMIAWTALEMWHAGYRSNLDVQPMRRWSMDPASSDGGILGVGGWRIETP</sequence>
<comment type="subunit">
    <text evidence="7">Homodimer.</text>
</comment>
<dbReference type="EMBL" id="ML992699">
    <property type="protein sequence ID" value="KAF2207883.1"/>
    <property type="molecule type" value="Genomic_DNA"/>
</dbReference>
<proteinExistence type="inferred from homology"/>
<dbReference type="GO" id="GO:0072670">
    <property type="term" value="P:mitochondrial tRNA threonylcarbamoyladenosine modification"/>
    <property type="evidence" value="ECO:0007669"/>
    <property type="project" value="TreeGrafter"/>
</dbReference>
<dbReference type="GO" id="GO:0005739">
    <property type="term" value="C:mitochondrion"/>
    <property type="evidence" value="ECO:0007669"/>
    <property type="project" value="UniProtKB-SubCell"/>
</dbReference>
<keyword evidence="10" id="KW-1185">Reference proteome</keyword>
<dbReference type="OrthoDB" id="10259622at2759"/>
<accession>A0A6A6F353</accession>
<feature type="domain" description="Gcp-like" evidence="8">
    <location>
        <begin position="57"/>
        <end position="386"/>
    </location>
</feature>
<evidence type="ECO:0000256" key="1">
    <source>
        <dbReference type="ARBA" id="ARBA00012156"/>
    </source>
</evidence>
<dbReference type="SUPFAM" id="SSF53067">
    <property type="entry name" value="Actin-like ATPase domain"/>
    <property type="match status" value="2"/>
</dbReference>
<dbReference type="AlphaFoldDB" id="A0A6A6F353"/>
<comment type="subcellular location">
    <subcellularLocation>
        <location evidence="7">Mitochondrion</location>
    </subcellularLocation>
</comment>
<dbReference type="Pfam" id="PF00814">
    <property type="entry name" value="TsaD"/>
    <property type="match status" value="1"/>
</dbReference>